<accession>A0A177AR56</accession>
<sequence length="52" mass="5961">MSKNTLSTLLERKKMKIGKKCNKERITICCTSNMDGTDRQKLMVVGKSKMPR</sequence>
<feature type="non-terminal residue" evidence="1">
    <location>
        <position position="52"/>
    </location>
</feature>
<gene>
    <name evidence="1" type="ORF">A3Q56_07993</name>
</gene>
<dbReference type="OrthoDB" id="7602122at2759"/>
<organism evidence="1 2">
    <name type="scientific">Intoshia linei</name>
    <dbReference type="NCBI Taxonomy" id="1819745"/>
    <lineage>
        <taxon>Eukaryota</taxon>
        <taxon>Metazoa</taxon>
        <taxon>Spiralia</taxon>
        <taxon>Lophotrochozoa</taxon>
        <taxon>Mesozoa</taxon>
        <taxon>Orthonectida</taxon>
        <taxon>Rhopaluridae</taxon>
        <taxon>Intoshia</taxon>
    </lineage>
</organism>
<protein>
    <recommendedName>
        <fullName evidence="3">DDE-1 domain-containing protein</fullName>
    </recommendedName>
</protein>
<evidence type="ECO:0008006" key="3">
    <source>
        <dbReference type="Google" id="ProtNLM"/>
    </source>
</evidence>
<proteinExistence type="predicted"/>
<reference evidence="1 2" key="1">
    <citation type="submission" date="2016-04" db="EMBL/GenBank/DDBJ databases">
        <title>The genome of Intoshia linei affirms orthonectids as highly simplified spiralians.</title>
        <authorList>
            <person name="Mikhailov K.V."/>
            <person name="Slusarev G.S."/>
            <person name="Nikitin M.A."/>
            <person name="Logacheva M.D."/>
            <person name="Penin A."/>
            <person name="Aleoshin V."/>
            <person name="Panchin Y.V."/>
        </authorList>
    </citation>
    <scope>NUCLEOTIDE SEQUENCE [LARGE SCALE GENOMIC DNA]</scope>
    <source>
        <strain evidence="1">Intl2013</strain>
        <tissue evidence="1">Whole animal</tissue>
    </source>
</reference>
<name>A0A177AR56_9BILA</name>
<evidence type="ECO:0000313" key="1">
    <source>
        <dbReference type="EMBL" id="OAF64300.1"/>
    </source>
</evidence>
<dbReference type="Proteomes" id="UP000078046">
    <property type="component" value="Unassembled WGS sequence"/>
</dbReference>
<comment type="caution">
    <text evidence="1">The sequence shown here is derived from an EMBL/GenBank/DDBJ whole genome shotgun (WGS) entry which is preliminary data.</text>
</comment>
<keyword evidence="2" id="KW-1185">Reference proteome</keyword>
<evidence type="ECO:0000313" key="2">
    <source>
        <dbReference type="Proteomes" id="UP000078046"/>
    </source>
</evidence>
<dbReference type="AlphaFoldDB" id="A0A177AR56"/>
<dbReference type="EMBL" id="LWCA01001948">
    <property type="protein sequence ID" value="OAF64300.1"/>
    <property type="molecule type" value="Genomic_DNA"/>
</dbReference>